<dbReference type="InterPro" id="IPR005097">
    <property type="entry name" value="Sacchrp_dh_NADP-bd"/>
</dbReference>
<dbReference type="PANTHER" id="PTHR37015">
    <property type="entry name" value="REVERSE TRANSCRIPTASE DOMAIN-CONTAINING PROTEIN"/>
    <property type="match status" value="1"/>
</dbReference>
<feature type="domain" description="Saccharopine dehydrogenase NADP binding" evidence="1">
    <location>
        <begin position="952"/>
        <end position="1039"/>
    </location>
</feature>
<protein>
    <recommendedName>
        <fullName evidence="1">Saccharopine dehydrogenase NADP binding domain-containing protein</fullName>
    </recommendedName>
</protein>
<organism evidence="2 3">
    <name type="scientific">Clathrospora elynae</name>
    <dbReference type="NCBI Taxonomy" id="706981"/>
    <lineage>
        <taxon>Eukaryota</taxon>
        <taxon>Fungi</taxon>
        <taxon>Dikarya</taxon>
        <taxon>Ascomycota</taxon>
        <taxon>Pezizomycotina</taxon>
        <taxon>Dothideomycetes</taxon>
        <taxon>Pleosporomycetidae</taxon>
        <taxon>Pleosporales</taxon>
        <taxon>Diademaceae</taxon>
        <taxon>Clathrospora</taxon>
    </lineage>
</organism>
<evidence type="ECO:0000259" key="1">
    <source>
        <dbReference type="Pfam" id="PF03435"/>
    </source>
</evidence>
<gene>
    <name evidence="2" type="ORF">EJ02DRAFT_435700</name>
</gene>
<dbReference type="Pfam" id="PF03435">
    <property type="entry name" value="Sacchrp_dh_NADP"/>
    <property type="match status" value="1"/>
</dbReference>
<dbReference type="SUPFAM" id="SSF51735">
    <property type="entry name" value="NAD(P)-binding Rossmann-fold domains"/>
    <property type="match status" value="1"/>
</dbReference>
<reference evidence="2" key="1">
    <citation type="journal article" date="2020" name="Stud. Mycol.">
        <title>101 Dothideomycetes genomes: a test case for predicting lifestyles and emergence of pathogens.</title>
        <authorList>
            <person name="Haridas S."/>
            <person name="Albert R."/>
            <person name="Binder M."/>
            <person name="Bloem J."/>
            <person name="Labutti K."/>
            <person name="Salamov A."/>
            <person name="Andreopoulos B."/>
            <person name="Baker S."/>
            <person name="Barry K."/>
            <person name="Bills G."/>
            <person name="Bluhm B."/>
            <person name="Cannon C."/>
            <person name="Castanera R."/>
            <person name="Culley D."/>
            <person name="Daum C."/>
            <person name="Ezra D."/>
            <person name="Gonzalez J."/>
            <person name="Henrissat B."/>
            <person name="Kuo A."/>
            <person name="Liang C."/>
            <person name="Lipzen A."/>
            <person name="Lutzoni F."/>
            <person name="Magnuson J."/>
            <person name="Mondo S."/>
            <person name="Nolan M."/>
            <person name="Ohm R."/>
            <person name="Pangilinan J."/>
            <person name="Park H.-J."/>
            <person name="Ramirez L."/>
            <person name="Alfaro M."/>
            <person name="Sun H."/>
            <person name="Tritt A."/>
            <person name="Yoshinaga Y."/>
            <person name="Zwiers L.-H."/>
            <person name="Turgeon B."/>
            <person name="Goodwin S."/>
            <person name="Spatafora J."/>
            <person name="Crous P."/>
            <person name="Grigoriev I."/>
        </authorList>
    </citation>
    <scope>NUCLEOTIDE SEQUENCE</scope>
    <source>
        <strain evidence="2">CBS 161.51</strain>
    </source>
</reference>
<dbReference type="InterPro" id="IPR036291">
    <property type="entry name" value="NAD(P)-bd_dom_sf"/>
</dbReference>
<dbReference type="AlphaFoldDB" id="A0A6A5SKG4"/>
<proteinExistence type="predicted"/>
<dbReference type="PANTHER" id="PTHR37015:SF2">
    <property type="entry name" value="REVERSE TRANSCRIPTASE DOMAIN-CONTAINING PROTEIN"/>
    <property type="match status" value="1"/>
</dbReference>
<dbReference type="EMBL" id="ML976065">
    <property type="protein sequence ID" value="KAF1940312.1"/>
    <property type="molecule type" value="Genomic_DNA"/>
</dbReference>
<evidence type="ECO:0000313" key="3">
    <source>
        <dbReference type="Proteomes" id="UP000800038"/>
    </source>
</evidence>
<evidence type="ECO:0000313" key="2">
    <source>
        <dbReference type="EMBL" id="KAF1940312.1"/>
    </source>
</evidence>
<dbReference type="Proteomes" id="UP000800038">
    <property type="component" value="Unassembled WGS sequence"/>
</dbReference>
<dbReference type="OrthoDB" id="74545at2759"/>
<name>A0A6A5SKG4_9PLEO</name>
<sequence>MDRMPPLTMTPVLRQAVEHRIEELNEAKESFKYRYPLNANRSAERNTITRISELLKDINNYDSELKNDDDDLMLETINRYIEQAKDDASVSEAMLLKFEKRIWNKLDQHLNRMEVSSLHADLMKEAMDAEGWSDPVAAKLKKAALDDDFEVVDSELEEVLDRFEREACTTKNVDVEAIETYLASLFVGDGDSTIIGNLRDKMQIYGNRLMKENMEMDQDSLMSIIVDLLKNGLVSSEKKKTLEACLQSPVLLQELVATLNMKTYRHWNYKSAHLGLSVSTCQNTEGQHCIVVDEDIVDMLFLHCTANGWASELKGCLAEFIGASLVFLPRPVMEQERNKWEYFLKAPAPMPPFPPPESMPPPPPPPSQDFFPIPSMQKLHMTYCPLRLMGRKNKDRKARHFDMPQPPPPPPPPPTFSFRYTSLKDDRRQNYKLDFFMSRLPTHEGCAPKEEVQAKLIKTLAVEAKLREACDGRVHTLAVKFESLALSLPHNTILAVLKFLGVPEAFLDFFTRFLETKLNIGLPVRGVPERILKRARGVSVGHRLEMFFSEAVLFFLELAVYKEAGVHLYRLYDQCYSIGTQEQIRIADLEATRFAGVMGLGLHKICAPGKLSIGFLTMNTLLPSPPGATVAFEIDDSKVAAHAHRMKTKLNASTTVLEWIRVWNDTVGTYAAHLFGPLADVFGEPHLEAIKAAYKNMYSIIFDGGDLTTHIKNLLGTRGRIGLSDPPFALEPLIYLPQAYGGLGAKNPFITLNLARKIPKHPDTKVHKYFEAEEMYYSHAAESYALLTPEQHQDRLNCIFNNDIPKIVATLGHLPASSSTPIPFITKTELFSNRECAFYPLFPYQLYRSNAPTPFVGNLYRDLLFENIDDIGNSEKVLKYTRRLTGLGDMDNWYPLSKEEMGVLQIYSDECFERYGALEIWWAKGVPIKVYKSLRGHVWDDNGENDSSCRSCRTLSSAQKLAASFPRAHPIALDAASETDLDKHIAAYDVVISLIPYFHHAAVIRAAIKGGTQVVTTIYISDAIRELHEEANKDGITVLNEFGVDPGVDRHPGSTDVVPV</sequence>
<keyword evidence="3" id="KW-1185">Reference proteome</keyword>
<dbReference type="Gene3D" id="3.40.50.720">
    <property type="entry name" value="NAD(P)-binding Rossmann-like Domain"/>
    <property type="match status" value="1"/>
</dbReference>
<accession>A0A6A5SKG4</accession>